<comment type="caution">
    <text evidence="10">The sequence shown here is derived from an EMBL/GenBank/DDBJ whole genome shotgun (WGS) entry which is preliminary data.</text>
</comment>
<dbReference type="InterPro" id="IPR038501">
    <property type="entry name" value="Spore_GerAC_C_sf"/>
</dbReference>
<dbReference type="InterPro" id="IPR057336">
    <property type="entry name" value="GerAC_N"/>
</dbReference>
<keyword evidence="4" id="KW-0732">Signal</keyword>
<dbReference type="Gene3D" id="3.30.300.210">
    <property type="entry name" value="Nutrient germinant receptor protein C, domain 3"/>
    <property type="match status" value="1"/>
</dbReference>
<dbReference type="PANTHER" id="PTHR35789:SF1">
    <property type="entry name" value="SPORE GERMINATION PROTEIN B3"/>
    <property type="match status" value="1"/>
</dbReference>
<comment type="similarity">
    <text evidence="2">Belongs to the GerABKC lipoprotein family.</text>
</comment>
<evidence type="ECO:0000256" key="3">
    <source>
        <dbReference type="ARBA" id="ARBA00022544"/>
    </source>
</evidence>
<reference evidence="10 11" key="1">
    <citation type="submission" date="2023-03" db="EMBL/GenBank/DDBJ databases">
        <title>Bacillus Genome Sequencing.</title>
        <authorList>
            <person name="Dunlap C."/>
        </authorList>
    </citation>
    <scope>NUCLEOTIDE SEQUENCE [LARGE SCALE GENOMIC DNA]</scope>
    <source>
        <strain evidence="10 11">B-23453</strain>
    </source>
</reference>
<comment type="subcellular location">
    <subcellularLocation>
        <location evidence="1">Membrane</location>
        <topology evidence="1">Lipid-anchor</topology>
    </subcellularLocation>
</comment>
<accession>A0ABU6MMJ5</accession>
<feature type="domain" description="Spore germination protein N-terminal" evidence="9">
    <location>
        <begin position="23"/>
        <end position="196"/>
    </location>
</feature>
<dbReference type="RefSeq" id="WP_066269842.1">
    <property type="nucleotide sequence ID" value="NZ_JARMAB010000044.1"/>
</dbReference>
<organism evidence="10 11">
    <name type="scientific">Heyndrickxia acidicola</name>
    <dbReference type="NCBI Taxonomy" id="209389"/>
    <lineage>
        <taxon>Bacteria</taxon>
        <taxon>Bacillati</taxon>
        <taxon>Bacillota</taxon>
        <taxon>Bacilli</taxon>
        <taxon>Bacillales</taxon>
        <taxon>Bacillaceae</taxon>
        <taxon>Heyndrickxia</taxon>
    </lineage>
</organism>
<keyword evidence="11" id="KW-1185">Reference proteome</keyword>
<evidence type="ECO:0000259" key="9">
    <source>
        <dbReference type="Pfam" id="PF25198"/>
    </source>
</evidence>
<dbReference type="Pfam" id="PF05504">
    <property type="entry name" value="Spore_GerAC"/>
    <property type="match status" value="1"/>
</dbReference>
<evidence type="ECO:0000256" key="7">
    <source>
        <dbReference type="ARBA" id="ARBA00023288"/>
    </source>
</evidence>
<keyword evidence="6" id="KW-0564">Palmitate</keyword>
<dbReference type="PROSITE" id="PS51257">
    <property type="entry name" value="PROKAR_LIPOPROTEIN"/>
    <property type="match status" value="1"/>
</dbReference>
<evidence type="ECO:0000256" key="2">
    <source>
        <dbReference type="ARBA" id="ARBA00007886"/>
    </source>
</evidence>
<evidence type="ECO:0000256" key="5">
    <source>
        <dbReference type="ARBA" id="ARBA00023136"/>
    </source>
</evidence>
<evidence type="ECO:0000256" key="6">
    <source>
        <dbReference type="ARBA" id="ARBA00023139"/>
    </source>
</evidence>
<gene>
    <name evidence="10" type="ORF">P4T90_23060</name>
</gene>
<sequence length="403" mass="44232">MGKKLLLLCLMGSFLFISGCWSRKELIDLAFVIAVGIDKTDDGQYLASFQLVNPGNVAGSSLQGASQGLPVAVYQTKGRNMVEAARKGADTVSRRLYFAHTNLVVIGEKAARDGINGIMDNLERDKEFRATTAVVIAKNGTAENVLETLTPIDKIPANKIIKTTAFAEQSYGDVFENDVSNIIEDLVSSGIVPLISGFEILGDPKKGMGKENLETTKNAATLRAEGLAIMKGGKLRGWLTGKDARSASLILGKLKGTAYNLDWKGKKGVIAFETFSSKSMIKAKVQNGKPSVTVDAKMEGNIGEANTSIDLNDPFVIRKLNKIASDQVKKELVSSINRVKKEKSDVFGFGETIHREDAVYWNKVKKNWNEQYFPNLDVKVKVHVFIRRTELRNKPFHSDLNKS</sequence>
<dbReference type="PANTHER" id="PTHR35789">
    <property type="entry name" value="SPORE GERMINATION PROTEIN B3"/>
    <property type="match status" value="1"/>
</dbReference>
<evidence type="ECO:0000313" key="11">
    <source>
        <dbReference type="Proteomes" id="UP001341444"/>
    </source>
</evidence>
<keyword evidence="3" id="KW-0309">Germination</keyword>
<evidence type="ECO:0000259" key="8">
    <source>
        <dbReference type="Pfam" id="PF05504"/>
    </source>
</evidence>
<keyword evidence="7" id="KW-0449">Lipoprotein</keyword>
<evidence type="ECO:0000256" key="1">
    <source>
        <dbReference type="ARBA" id="ARBA00004635"/>
    </source>
</evidence>
<dbReference type="NCBIfam" id="TIGR02887">
    <property type="entry name" value="spore_ger_x_C"/>
    <property type="match status" value="1"/>
</dbReference>
<protein>
    <submittedName>
        <fullName evidence="10">Ger(X)C family spore germination protein</fullName>
    </submittedName>
</protein>
<dbReference type="Gene3D" id="6.20.190.10">
    <property type="entry name" value="Nutrient germinant receptor protein C, domain 1"/>
    <property type="match status" value="1"/>
</dbReference>
<keyword evidence="5" id="KW-0472">Membrane</keyword>
<proteinExistence type="inferred from homology"/>
<dbReference type="Proteomes" id="UP001341444">
    <property type="component" value="Unassembled WGS sequence"/>
</dbReference>
<evidence type="ECO:0000256" key="4">
    <source>
        <dbReference type="ARBA" id="ARBA00022729"/>
    </source>
</evidence>
<dbReference type="Pfam" id="PF25198">
    <property type="entry name" value="Spore_GerAC_N"/>
    <property type="match status" value="1"/>
</dbReference>
<evidence type="ECO:0000313" key="10">
    <source>
        <dbReference type="EMBL" id="MED1205917.1"/>
    </source>
</evidence>
<dbReference type="InterPro" id="IPR008844">
    <property type="entry name" value="Spore_GerAC-like"/>
</dbReference>
<name>A0ABU6MMJ5_9BACI</name>
<dbReference type="EMBL" id="JARMAB010000044">
    <property type="protein sequence ID" value="MED1205917.1"/>
    <property type="molecule type" value="Genomic_DNA"/>
</dbReference>
<feature type="domain" description="Spore germination GerAC-like C-terminal" evidence="8">
    <location>
        <begin position="225"/>
        <end position="389"/>
    </location>
</feature>
<dbReference type="InterPro" id="IPR046953">
    <property type="entry name" value="Spore_GerAC-like_C"/>
</dbReference>